<dbReference type="PANTHER" id="PTHR13966">
    <property type="entry name" value="ENDONUCLEASE RELATED"/>
    <property type="match status" value="1"/>
</dbReference>
<keyword evidence="6" id="KW-0732">Signal</keyword>
<dbReference type="PANTHER" id="PTHR13966:SF19">
    <property type="entry name" value="NUCLEASE EXOG, MITOCHONDRIAL"/>
    <property type="match status" value="1"/>
</dbReference>
<dbReference type="InterPro" id="IPR001604">
    <property type="entry name" value="Endo_G_ENPP1-like_dom"/>
</dbReference>
<organism evidence="8 9">
    <name type="scientific">Pieris macdunnoughi</name>
    <dbReference type="NCBI Taxonomy" id="345717"/>
    <lineage>
        <taxon>Eukaryota</taxon>
        <taxon>Metazoa</taxon>
        <taxon>Ecdysozoa</taxon>
        <taxon>Arthropoda</taxon>
        <taxon>Hexapoda</taxon>
        <taxon>Insecta</taxon>
        <taxon>Pterygota</taxon>
        <taxon>Neoptera</taxon>
        <taxon>Endopterygota</taxon>
        <taxon>Lepidoptera</taxon>
        <taxon>Glossata</taxon>
        <taxon>Ditrysia</taxon>
        <taxon>Papilionoidea</taxon>
        <taxon>Pieridae</taxon>
        <taxon>Pierinae</taxon>
        <taxon>Pieris</taxon>
    </lineage>
</organism>
<dbReference type="InterPro" id="IPR044929">
    <property type="entry name" value="DNA/RNA_non-sp_Endonuclease_sf"/>
</dbReference>
<proteinExistence type="inferred from homology"/>
<dbReference type="InterPro" id="IPR044925">
    <property type="entry name" value="His-Me_finger_sf"/>
</dbReference>
<dbReference type="GO" id="GO:0004521">
    <property type="term" value="F:RNA endonuclease activity"/>
    <property type="evidence" value="ECO:0007669"/>
    <property type="project" value="TreeGrafter"/>
</dbReference>
<feature type="active site" description="Proton acceptor" evidence="4">
    <location>
        <position position="225"/>
    </location>
</feature>
<dbReference type="GO" id="GO:0005634">
    <property type="term" value="C:nucleus"/>
    <property type="evidence" value="ECO:0007669"/>
    <property type="project" value="TreeGrafter"/>
</dbReference>
<dbReference type="Gene3D" id="3.40.570.10">
    <property type="entry name" value="Extracellular Endonuclease, subunit A"/>
    <property type="match status" value="1"/>
</dbReference>
<comment type="similarity">
    <text evidence="1">Belongs to the DNA/RNA non-specific endonuclease family.</text>
</comment>
<dbReference type="AlphaFoldDB" id="A0A821REZ0"/>
<dbReference type="GO" id="GO:0003676">
    <property type="term" value="F:nucleic acid binding"/>
    <property type="evidence" value="ECO:0007669"/>
    <property type="project" value="InterPro"/>
</dbReference>
<dbReference type="GO" id="GO:0046872">
    <property type="term" value="F:metal ion binding"/>
    <property type="evidence" value="ECO:0007669"/>
    <property type="project" value="UniProtKB-KW"/>
</dbReference>
<dbReference type="Pfam" id="PF01223">
    <property type="entry name" value="Endonuclease_NS"/>
    <property type="match status" value="1"/>
</dbReference>
<dbReference type="InterPro" id="IPR040255">
    <property type="entry name" value="Non-specific_endonuclease"/>
</dbReference>
<evidence type="ECO:0000256" key="5">
    <source>
        <dbReference type="PIRSR" id="PIRSR640255-2"/>
    </source>
</evidence>
<feature type="signal peptide" evidence="6">
    <location>
        <begin position="1"/>
        <end position="18"/>
    </location>
</feature>
<comment type="caution">
    <text evidence="8">The sequence shown here is derived from an EMBL/GenBank/DDBJ whole genome shotgun (WGS) entry which is preliminary data.</text>
</comment>
<keyword evidence="5" id="KW-0479">Metal-binding</keyword>
<feature type="binding site" evidence="5">
    <location>
        <position position="255"/>
    </location>
    <ligand>
        <name>Mg(2+)</name>
        <dbReference type="ChEBI" id="CHEBI:18420"/>
        <note>catalytic</note>
    </ligand>
</feature>
<evidence type="ECO:0000256" key="3">
    <source>
        <dbReference type="ARBA" id="ARBA00022759"/>
    </source>
</evidence>
<dbReference type="Proteomes" id="UP000663880">
    <property type="component" value="Unassembled WGS sequence"/>
</dbReference>
<dbReference type="SUPFAM" id="SSF54060">
    <property type="entry name" value="His-Me finger endonucleases"/>
    <property type="match status" value="1"/>
</dbReference>
<evidence type="ECO:0000256" key="1">
    <source>
        <dbReference type="ARBA" id="ARBA00010052"/>
    </source>
</evidence>
<dbReference type="EMBL" id="CAJOBZ010000013">
    <property type="protein sequence ID" value="CAF4839884.1"/>
    <property type="molecule type" value="Genomic_DNA"/>
</dbReference>
<protein>
    <recommendedName>
        <fullName evidence="7">DNA/RNA non-specific endonuclease/pyrophosphatase/phosphodiesterase domain-containing protein</fullName>
    </recommendedName>
</protein>
<evidence type="ECO:0000256" key="6">
    <source>
        <dbReference type="SAM" id="SignalP"/>
    </source>
</evidence>
<reference evidence="8" key="1">
    <citation type="submission" date="2021-02" db="EMBL/GenBank/DDBJ databases">
        <authorList>
            <person name="Steward A R."/>
        </authorList>
    </citation>
    <scope>NUCLEOTIDE SEQUENCE</scope>
</reference>
<keyword evidence="2" id="KW-0540">Nuclease</keyword>
<keyword evidence="9" id="KW-1185">Reference proteome</keyword>
<dbReference type="FunFam" id="3.40.570.10:FF:000007">
    <property type="entry name" value="Alkaline nuclease"/>
    <property type="match status" value="1"/>
</dbReference>
<keyword evidence="3" id="KW-0378">Hydrolase</keyword>
<sequence>MFHKFYMLILCALNIQHGQRCVLNSRIHFGEPLPVILRNNRILEPDDNDGNIVLNAGDVLTLSCQGAGFINHPDIKDRREVATISCEGGDNFRNDDWLNSLARFTFFRCSFAPIHHSKPTNRTCYEGYPIIDVGYTIGDQFYPVYESCFDDVHFNPIYSKYTQKPYNAFYQTRVERPFFLDNHNYENIPVERLFSPPGQKAAVAQRVGPLVESYVTKSQLLSRGHLAAKTDFVFAFTERATFHYVNCAPQWTGFNGGNWNTLEVDLRNHIHDAGYDTIIYTGTFGITQLSDNFGRRVDLHLYTDQNNNPVIPIPQYFYKVVYEPRTKRGIAYVGINNPYYTFAEARELFFCSDICRNTSGFGWLSWHPDNPAEGYTFCCSIPDFKDTVHHLPYFEVGGLLI</sequence>
<evidence type="ECO:0000256" key="2">
    <source>
        <dbReference type="ARBA" id="ARBA00022722"/>
    </source>
</evidence>
<dbReference type="GO" id="GO:0006309">
    <property type="term" value="P:apoptotic DNA fragmentation"/>
    <property type="evidence" value="ECO:0007669"/>
    <property type="project" value="TreeGrafter"/>
</dbReference>
<evidence type="ECO:0000256" key="4">
    <source>
        <dbReference type="PIRSR" id="PIRSR640255-1"/>
    </source>
</evidence>
<feature type="chain" id="PRO_5032690160" description="DNA/RNA non-specific endonuclease/pyrophosphatase/phosphodiesterase domain-containing protein" evidence="6">
    <location>
        <begin position="19"/>
        <end position="401"/>
    </location>
</feature>
<evidence type="ECO:0000259" key="7">
    <source>
        <dbReference type="SMART" id="SM00892"/>
    </source>
</evidence>
<keyword evidence="3" id="KW-0255">Endonuclease</keyword>
<gene>
    <name evidence="8" type="ORF">PMACD_LOCUS6061</name>
</gene>
<name>A0A821REZ0_9NEOP</name>
<dbReference type="OrthoDB" id="5960141at2759"/>
<dbReference type="GO" id="GO:0000014">
    <property type="term" value="F:single-stranded DNA endodeoxyribonuclease activity"/>
    <property type="evidence" value="ECO:0007669"/>
    <property type="project" value="TreeGrafter"/>
</dbReference>
<accession>A0A821REZ0</accession>
<dbReference type="GO" id="GO:0005743">
    <property type="term" value="C:mitochondrial inner membrane"/>
    <property type="evidence" value="ECO:0007669"/>
    <property type="project" value="TreeGrafter"/>
</dbReference>
<evidence type="ECO:0000313" key="9">
    <source>
        <dbReference type="Proteomes" id="UP000663880"/>
    </source>
</evidence>
<evidence type="ECO:0000313" key="8">
    <source>
        <dbReference type="EMBL" id="CAF4839884.1"/>
    </source>
</evidence>
<dbReference type="SMART" id="SM00892">
    <property type="entry name" value="Endonuclease_NS"/>
    <property type="match status" value="1"/>
</dbReference>
<feature type="domain" description="DNA/RNA non-specific endonuclease/pyrophosphatase/phosphodiesterase" evidence="7">
    <location>
        <begin position="141"/>
        <end position="384"/>
    </location>
</feature>